<proteinExistence type="predicted"/>
<accession>A0A7T7S386</accession>
<name>A0A7T7S386_9ACTO</name>
<feature type="compositionally biased region" description="Low complexity" evidence="1">
    <location>
        <begin position="312"/>
        <end position="321"/>
    </location>
</feature>
<feature type="compositionally biased region" description="Low complexity" evidence="1">
    <location>
        <begin position="360"/>
        <end position="389"/>
    </location>
</feature>
<dbReference type="EMBL" id="CP066802">
    <property type="protein sequence ID" value="QQM68460.1"/>
    <property type="molecule type" value="Genomic_DNA"/>
</dbReference>
<keyword evidence="3" id="KW-1185">Reference proteome</keyword>
<dbReference type="Pfam" id="PF11228">
    <property type="entry name" value="DUF3027"/>
    <property type="match status" value="1"/>
</dbReference>
<evidence type="ECO:0000313" key="2">
    <source>
        <dbReference type="EMBL" id="QQM68460.1"/>
    </source>
</evidence>
<organism evidence="2 3">
    <name type="scientific">Actinomyces weissii</name>
    <dbReference type="NCBI Taxonomy" id="675090"/>
    <lineage>
        <taxon>Bacteria</taxon>
        <taxon>Bacillati</taxon>
        <taxon>Actinomycetota</taxon>
        <taxon>Actinomycetes</taxon>
        <taxon>Actinomycetales</taxon>
        <taxon>Actinomycetaceae</taxon>
        <taxon>Actinomyces</taxon>
    </lineage>
</organism>
<feature type="compositionally biased region" description="Basic residues" evidence="1">
    <location>
        <begin position="345"/>
        <end position="359"/>
    </location>
</feature>
<dbReference type="Proteomes" id="UP000595895">
    <property type="component" value="Chromosome"/>
</dbReference>
<sequence>MERPGSLPTPAERAAAAKDKTLTSAAAVELARQALGEITEPLSVGLFAASKGSQERLVTHLFECNLSGYRGWRWAVTMTRPPRGRTATICEMELLPGEEALLAPAWVPWEDRLQPGDVSRSDRLPRRETDERLEPGWEATGEDADAVALDVLDLGRPRVLSAEGIQRAAQRWYDGEHGPEAEGVRKAHATCSTCGFFLPMSGPMRNVFGVCANEWAADDGTVVSLDHGCGAHSETDLPDQGPEWPVTPSRLDEAALEAVATDGLDLRAGVTLEEQQAAERDAAAAQESSVPQVADQREADGATASEPREDPAAAPAPANAPEQEEAGEQVGDGAPASSAPTKPKGGAKARRVTRSRSAARTKTAAPAASTQEEPPAEAASEQEPAAPRPARGRRRGQGGGAPATSPQAQVEDQVEDRSEAGAEAPEASAPPVQEPQTADTSQDAVAVVAPEPAADQPVAQTGADAASPATAEPQEHPRLLLELPQAVADAAQARRRASDPEAAAKALADLESSLPTR</sequence>
<feature type="region of interest" description="Disordered" evidence="1">
    <location>
        <begin position="275"/>
        <end position="517"/>
    </location>
</feature>
<evidence type="ECO:0000256" key="1">
    <source>
        <dbReference type="SAM" id="MobiDB-lite"/>
    </source>
</evidence>
<reference evidence="2 3" key="1">
    <citation type="submission" date="2020-12" db="EMBL/GenBank/DDBJ databases">
        <authorList>
            <person name="Zhou J."/>
        </authorList>
    </citation>
    <scope>NUCLEOTIDE SEQUENCE [LARGE SCALE GENOMIC DNA]</scope>
    <source>
        <strain evidence="2 3">CCUG 61299</strain>
    </source>
</reference>
<dbReference type="InterPro" id="IPR021391">
    <property type="entry name" value="DUF3027"/>
</dbReference>
<feature type="compositionally biased region" description="Low complexity" evidence="1">
    <location>
        <begin position="442"/>
        <end position="460"/>
    </location>
</feature>
<feature type="compositionally biased region" description="Basic and acidic residues" evidence="1">
    <location>
        <begin position="295"/>
        <end position="311"/>
    </location>
</feature>
<evidence type="ECO:0000313" key="3">
    <source>
        <dbReference type="Proteomes" id="UP000595895"/>
    </source>
</evidence>
<gene>
    <name evidence="2" type="ORF">JG540_09100</name>
</gene>
<dbReference type="AlphaFoldDB" id="A0A7T7S386"/>
<protein>
    <submittedName>
        <fullName evidence="2">DUF3027 domain-containing protein</fullName>
    </submittedName>
</protein>
<feature type="compositionally biased region" description="Low complexity" evidence="1">
    <location>
        <begin position="421"/>
        <end position="435"/>
    </location>
</feature>
<dbReference type="KEGG" id="awe:JG540_09100"/>